<dbReference type="InterPro" id="IPR017441">
    <property type="entry name" value="Protein_kinase_ATP_BS"/>
</dbReference>
<dbReference type="InterPro" id="IPR011009">
    <property type="entry name" value="Kinase-like_dom_sf"/>
</dbReference>
<dbReference type="Gene3D" id="1.10.510.10">
    <property type="entry name" value="Transferase(Phosphotransferase) domain 1"/>
    <property type="match status" value="1"/>
</dbReference>
<feature type="domain" description="Protein kinase" evidence="10">
    <location>
        <begin position="27"/>
        <end position="279"/>
    </location>
</feature>
<dbReference type="EC" id="2.7.11.1" evidence="1"/>
<dbReference type="AlphaFoldDB" id="A0A0L0FGN8"/>
<name>A0A0L0FGN8_9EUKA</name>
<dbReference type="PANTHER" id="PTHR43895">
    <property type="entry name" value="CALCIUM/CALMODULIN-DEPENDENT PROTEIN KINASE KINASE-RELATED"/>
    <property type="match status" value="1"/>
</dbReference>
<evidence type="ECO:0000313" key="11">
    <source>
        <dbReference type="EMBL" id="KNC75942.1"/>
    </source>
</evidence>
<gene>
    <name evidence="11" type="ORF">SARC_11543</name>
</gene>
<evidence type="ECO:0000256" key="1">
    <source>
        <dbReference type="ARBA" id="ARBA00012513"/>
    </source>
</evidence>
<reference evidence="11 12" key="1">
    <citation type="submission" date="2011-02" db="EMBL/GenBank/DDBJ databases">
        <title>The Genome Sequence of Sphaeroforma arctica JP610.</title>
        <authorList>
            <consortium name="The Broad Institute Genome Sequencing Platform"/>
            <person name="Russ C."/>
            <person name="Cuomo C."/>
            <person name="Young S.K."/>
            <person name="Zeng Q."/>
            <person name="Gargeya S."/>
            <person name="Alvarado L."/>
            <person name="Berlin A."/>
            <person name="Chapman S.B."/>
            <person name="Chen Z."/>
            <person name="Freedman E."/>
            <person name="Gellesch M."/>
            <person name="Goldberg J."/>
            <person name="Griggs A."/>
            <person name="Gujja S."/>
            <person name="Heilman E."/>
            <person name="Heiman D."/>
            <person name="Howarth C."/>
            <person name="Mehta T."/>
            <person name="Neiman D."/>
            <person name="Pearson M."/>
            <person name="Roberts A."/>
            <person name="Saif S."/>
            <person name="Shea T."/>
            <person name="Shenoy N."/>
            <person name="Sisk P."/>
            <person name="Stolte C."/>
            <person name="Sykes S."/>
            <person name="White J."/>
            <person name="Yandava C."/>
            <person name="Burger G."/>
            <person name="Gray M.W."/>
            <person name="Holland P.W.H."/>
            <person name="King N."/>
            <person name="Lang F.B.F."/>
            <person name="Roger A.J."/>
            <person name="Ruiz-Trillo I."/>
            <person name="Haas B."/>
            <person name="Nusbaum C."/>
            <person name="Birren B."/>
        </authorList>
    </citation>
    <scope>NUCLEOTIDE SEQUENCE [LARGE SCALE GENOMIC DNA]</scope>
    <source>
        <strain evidence="11 12">JP610</strain>
    </source>
</reference>
<evidence type="ECO:0000256" key="9">
    <source>
        <dbReference type="PROSITE-ProRule" id="PRU10141"/>
    </source>
</evidence>
<dbReference type="GO" id="GO:0005524">
    <property type="term" value="F:ATP binding"/>
    <property type="evidence" value="ECO:0007669"/>
    <property type="project" value="UniProtKB-UniRule"/>
</dbReference>
<evidence type="ECO:0000313" key="12">
    <source>
        <dbReference type="Proteomes" id="UP000054560"/>
    </source>
</evidence>
<proteinExistence type="predicted"/>
<dbReference type="STRING" id="667725.A0A0L0FGN8"/>
<evidence type="ECO:0000256" key="3">
    <source>
        <dbReference type="ARBA" id="ARBA00022679"/>
    </source>
</evidence>
<evidence type="ECO:0000256" key="5">
    <source>
        <dbReference type="ARBA" id="ARBA00022777"/>
    </source>
</evidence>
<feature type="binding site" evidence="9">
    <location>
        <position position="56"/>
    </location>
    <ligand>
        <name>ATP</name>
        <dbReference type="ChEBI" id="CHEBI:30616"/>
    </ligand>
</feature>
<comment type="catalytic activity">
    <reaction evidence="8">
        <text>L-seryl-[protein] + ATP = O-phospho-L-seryl-[protein] + ADP + H(+)</text>
        <dbReference type="Rhea" id="RHEA:17989"/>
        <dbReference type="Rhea" id="RHEA-COMP:9863"/>
        <dbReference type="Rhea" id="RHEA-COMP:11604"/>
        <dbReference type="ChEBI" id="CHEBI:15378"/>
        <dbReference type="ChEBI" id="CHEBI:29999"/>
        <dbReference type="ChEBI" id="CHEBI:30616"/>
        <dbReference type="ChEBI" id="CHEBI:83421"/>
        <dbReference type="ChEBI" id="CHEBI:456216"/>
        <dbReference type="EC" id="2.7.11.1"/>
    </reaction>
</comment>
<dbReference type="eggNOG" id="KOG0583">
    <property type="taxonomic scope" value="Eukaryota"/>
</dbReference>
<keyword evidence="5 11" id="KW-0418">Kinase</keyword>
<comment type="catalytic activity">
    <reaction evidence="7">
        <text>L-threonyl-[protein] + ATP = O-phospho-L-threonyl-[protein] + ADP + H(+)</text>
        <dbReference type="Rhea" id="RHEA:46608"/>
        <dbReference type="Rhea" id="RHEA-COMP:11060"/>
        <dbReference type="Rhea" id="RHEA-COMP:11605"/>
        <dbReference type="ChEBI" id="CHEBI:15378"/>
        <dbReference type="ChEBI" id="CHEBI:30013"/>
        <dbReference type="ChEBI" id="CHEBI:30616"/>
        <dbReference type="ChEBI" id="CHEBI:61977"/>
        <dbReference type="ChEBI" id="CHEBI:456216"/>
        <dbReference type="EC" id="2.7.11.1"/>
    </reaction>
</comment>
<dbReference type="Proteomes" id="UP000054560">
    <property type="component" value="Unassembled WGS sequence"/>
</dbReference>
<evidence type="ECO:0000256" key="4">
    <source>
        <dbReference type="ARBA" id="ARBA00022741"/>
    </source>
</evidence>
<dbReference type="PROSITE" id="PS50011">
    <property type="entry name" value="PROTEIN_KINASE_DOM"/>
    <property type="match status" value="1"/>
</dbReference>
<accession>A0A0L0FGN8</accession>
<protein>
    <recommendedName>
        <fullName evidence="1">non-specific serine/threonine protein kinase</fullName>
        <ecNumber evidence="1">2.7.11.1</ecNumber>
    </recommendedName>
</protein>
<dbReference type="PANTHER" id="PTHR43895:SF32">
    <property type="entry name" value="SERINE_THREONINE-PROTEIN KINASE CHK1"/>
    <property type="match status" value="1"/>
</dbReference>
<evidence type="ECO:0000256" key="7">
    <source>
        <dbReference type="ARBA" id="ARBA00047899"/>
    </source>
</evidence>
<keyword evidence="2" id="KW-0723">Serine/threonine-protein kinase</keyword>
<evidence type="ECO:0000259" key="10">
    <source>
        <dbReference type="PROSITE" id="PS50011"/>
    </source>
</evidence>
<organism evidence="11 12">
    <name type="scientific">Sphaeroforma arctica JP610</name>
    <dbReference type="NCBI Taxonomy" id="667725"/>
    <lineage>
        <taxon>Eukaryota</taxon>
        <taxon>Ichthyosporea</taxon>
        <taxon>Ichthyophonida</taxon>
        <taxon>Sphaeroforma</taxon>
    </lineage>
</organism>
<keyword evidence="3" id="KW-0808">Transferase</keyword>
<dbReference type="GO" id="GO:0004674">
    <property type="term" value="F:protein serine/threonine kinase activity"/>
    <property type="evidence" value="ECO:0007669"/>
    <property type="project" value="UniProtKB-KW"/>
</dbReference>
<dbReference type="GO" id="GO:0007165">
    <property type="term" value="P:signal transduction"/>
    <property type="evidence" value="ECO:0007669"/>
    <property type="project" value="TreeGrafter"/>
</dbReference>
<dbReference type="GeneID" id="25912047"/>
<keyword evidence="6 9" id="KW-0067">ATP-binding</keyword>
<dbReference type="SMART" id="SM00220">
    <property type="entry name" value="S_TKc"/>
    <property type="match status" value="1"/>
</dbReference>
<keyword evidence="12" id="KW-1185">Reference proteome</keyword>
<dbReference type="InterPro" id="IPR000719">
    <property type="entry name" value="Prot_kinase_dom"/>
</dbReference>
<dbReference type="PROSITE" id="PS00107">
    <property type="entry name" value="PROTEIN_KINASE_ATP"/>
    <property type="match status" value="1"/>
</dbReference>
<dbReference type="SUPFAM" id="SSF56112">
    <property type="entry name" value="Protein kinase-like (PK-like)"/>
    <property type="match status" value="1"/>
</dbReference>
<dbReference type="FunFam" id="1.10.510.10:FF:000571">
    <property type="entry name" value="Maternal embryonic leucine zipper kinase"/>
    <property type="match status" value="1"/>
</dbReference>
<dbReference type="OrthoDB" id="193931at2759"/>
<dbReference type="Pfam" id="PF00069">
    <property type="entry name" value="Pkinase"/>
    <property type="match status" value="1"/>
</dbReference>
<keyword evidence="4 9" id="KW-0547">Nucleotide-binding</keyword>
<evidence type="ECO:0000256" key="2">
    <source>
        <dbReference type="ARBA" id="ARBA00022527"/>
    </source>
</evidence>
<sequence>MGTEQEVMLTTQTWTPILTREIDQHGFNIQEELGKGCFSTVYRAVHMKSGRDVALKVIDKNKADMKMVDNEVEALRRLKGCPNVCGLYDVFQTEVAHVLVLQYCPGGNLHNRIVMGGMIDKVQALRWFMQLLVAVEACYRVGVINRDVKNANCLIDSQGNLCLTDFGLAIITNNPYQEVLNTATGSLVFASPEVFSAKKAAYNGPKSEVWACAAVLHSMLTGTLPFPHASYSANWSNYEPPLNVPLMFQELLIRCFAFNPLHRPDVTDILDSKSLYQILTRAAMATIMPREQSTVDITKVSIGCGQQVLQDSKNQHRKRTMSLKTAPSRRRANTTNLYTHTAADSHRIVYA</sequence>
<evidence type="ECO:0000256" key="8">
    <source>
        <dbReference type="ARBA" id="ARBA00048679"/>
    </source>
</evidence>
<evidence type="ECO:0000256" key="6">
    <source>
        <dbReference type="ARBA" id="ARBA00022840"/>
    </source>
</evidence>
<dbReference type="EMBL" id="KQ243340">
    <property type="protein sequence ID" value="KNC75942.1"/>
    <property type="molecule type" value="Genomic_DNA"/>
</dbReference>
<dbReference type="RefSeq" id="XP_014149844.1">
    <property type="nucleotide sequence ID" value="XM_014294369.1"/>
</dbReference>